<sequence>MYAGRAGRAAVRRAFGSAVRTAVRTSVRRAFGSAVRTSVGASVATSVRSAVGAAVRTSVGAAVRTSVRSSVVDVGCAGGTAVRRAFLLVRVLLGVRHVSS</sequence>
<organism evidence="1 2">
    <name type="scientific">Streptomyces wedmorensis</name>
    <dbReference type="NCBI Taxonomy" id="43759"/>
    <lineage>
        <taxon>Bacteria</taxon>
        <taxon>Bacillati</taxon>
        <taxon>Actinomycetota</taxon>
        <taxon>Actinomycetes</taxon>
        <taxon>Kitasatosporales</taxon>
        <taxon>Streptomycetaceae</taxon>
        <taxon>Streptomyces</taxon>
    </lineage>
</organism>
<protein>
    <submittedName>
        <fullName evidence="1">Uncharacterized protein</fullName>
    </submittedName>
</protein>
<gene>
    <name evidence="1" type="ORF">ACFQ63_05025</name>
</gene>
<dbReference type="Proteomes" id="UP001600424">
    <property type="component" value="Unassembled WGS sequence"/>
</dbReference>
<evidence type="ECO:0000313" key="1">
    <source>
        <dbReference type="EMBL" id="MFE5979055.1"/>
    </source>
</evidence>
<proteinExistence type="predicted"/>
<name>A0ABW6INC6_STRWE</name>
<dbReference type="RefSeq" id="WP_386250520.1">
    <property type="nucleotide sequence ID" value="NZ_JBHTRV010000003.1"/>
</dbReference>
<reference evidence="1 2" key="1">
    <citation type="submission" date="2024-09" db="EMBL/GenBank/DDBJ databases">
        <title>The Natural Products Discovery Center: Release of the First 8490 Sequenced Strains for Exploring Actinobacteria Biosynthetic Diversity.</title>
        <authorList>
            <person name="Kalkreuter E."/>
            <person name="Kautsar S.A."/>
            <person name="Yang D."/>
            <person name="Bader C.D."/>
            <person name="Teijaro C.N."/>
            <person name="Fluegel L."/>
            <person name="Davis C.M."/>
            <person name="Simpson J.R."/>
            <person name="Lauterbach L."/>
            <person name="Steele A.D."/>
            <person name="Gui C."/>
            <person name="Meng S."/>
            <person name="Li G."/>
            <person name="Viehrig K."/>
            <person name="Ye F."/>
            <person name="Su P."/>
            <person name="Kiefer A.F."/>
            <person name="Nichols A."/>
            <person name="Cepeda A.J."/>
            <person name="Yan W."/>
            <person name="Fan B."/>
            <person name="Jiang Y."/>
            <person name="Adhikari A."/>
            <person name="Zheng C.-J."/>
            <person name="Schuster L."/>
            <person name="Cowan T.M."/>
            <person name="Smanski M.J."/>
            <person name="Chevrette M.G."/>
            <person name="De Carvalho L.P.S."/>
            <person name="Shen B."/>
        </authorList>
    </citation>
    <scope>NUCLEOTIDE SEQUENCE [LARGE SCALE GENOMIC DNA]</scope>
    <source>
        <strain evidence="1 2">NPDC056472</strain>
    </source>
</reference>
<keyword evidence="2" id="KW-1185">Reference proteome</keyword>
<accession>A0ABW6INC6</accession>
<dbReference type="EMBL" id="JBHTRV010000003">
    <property type="protein sequence ID" value="MFE5979055.1"/>
    <property type="molecule type" value="Genomic_DNA"/>
</dbReference>
<evidence type="ECO:0000313" key="2">
    <source>
        <dbReference type="Proteomes" id="UP001600424"/>
    </source>
</evidence>
<comment type="caution">
    <text evidence="1">The sequence shown here is derived from an EMBL/GenBank/DDBJ whole genome shotgun (WGS) entry which is preliminary data.</text>
</comment>